<evidence type="ECO:0008006" key="3">
    <source>
        <dbReference type="Google" id="ProtNLM"/>
    </source>
</evidence>
<protein>
    <recommendedName>
        <fullName evidence="3">4-phosphopantetheinyl transferase EntD</fullName>
    </recommendedName>
</protein>
<gene>
    <name evidence="1" type="ORF">HMPREF9350_01141</name>
</gene>
<sequence>MRFVYAGCGVNALSGLQNRANSIYCNHLVGLISVAHQAYLALVISD</sequence>
<accession>A0AAN3MD15</accession>
<comment type="caution">
    <text evidence="1">The sequence shown here is derived from an EMBL/GenBank/DDBJ whole genome shotgun (WGS) entry which is preliminary data.</text>
</comment>
<evidence type="ECO:0000313" key="1">
    <source>
        <dbReference type="EMBL" id="EFU37076.1"/>
    </source>
</evidence>
<evidence type="ECO:0000313" key="2">
    <source>
        <dbReference type="Proteomes" id="UP000005056"/>
    </source>
</evidence>
<reference evidence="1 2" key="1">
    <citation type="submission" date="2010-09" db="EMBL/GenBank/DDBJ databases">
        <authorList>
            <person name="Weinstock G."/>
            <person name="Sodergren E."/>
            <person name="Clifton S."/>
            <person name="Fulton L."/>
            <person name="Fulton B."/>
            <person name="Courtney L."/>
            <person name="Fronick C."/>
            <person name="Harrison M."/>
            <person name="Strong C."/>
            <person name="Farmer C."/>
            <person name="Delahaunty K."/>
            <person name="Markovic C."/>
            <person name="Hall O."/>
            <person name="Minx P."/>
            <person name="Tomlinson C."/>
            <person name="Mitreva M."/>
            <person name="Hou S."/>
            <person name="Chen J."/>
            <person name="Wollam A."/>
            <person name="Pepin K.H."/>
            <person name="Johnson M."/>
            <person name="Bhonagiri V."/>
            <person name="Zhang X."/>
            <person name="Suruliraj S."/>
            <person name="Warren W."/>
            <person name="Chinwalla A."/>
            <person name="Mardis E.R."/>
            <person name="Wilson R.K."/>
        </authorList>
    </citation>
    <scope>NUCLEOTIDE SEQUENCE [LARGE SCALE GENOMIC DNA]</scope>
    <source>
        <strain evidence="1 2">MS 85-1</strain>
    </source>
</reference>
<dbReference type="Proteomes" id="UP000005056">
    <property type="component" value="Unassembled WGS sequence"/>
</dbReference>
<dbReference type="AlphaFoldDB" id="A0AAN3MD15"/>
<name>A0AAN3MD15_ECOLX</name>
<dbReference type="EMBL" id="ADWQ01000003">
    <property type="protein sequence ID" value="EFU37076.1"/>
    <property type="molecule type" value="Genomic_DNA"/>
</dbReference>
<organism evidence="1 2">
    <name type="scientific">Escherichia coli MS 85-1</name>
    <dbReference type="NCBI Taxonomy" id="679202"/>
    <lineage>
        <taxon>Bacteria</taxon>
        <taxon>Pseudomonadati</taxon>
        <taxon>Pseudomonadota</taxon>
        <taxon>Gammaproteobacteria</taxon>
        <taxon>Enterobacterales</taxon>
        <taxon>Enterobacteriaceae</taxon>
        <taxon>Escherichia</taxon>
    </lineage>
</organism>
<dbReference type="AntiFam" id="ANF00065">
    <property type="entry name" value="Translation of REP sequence"/>
</dbReference>
<proteinExistence type="predicted"/>